<evidence type="ECO:0000313" key="1">
    <source>
        <dbReference type="EMBL" id="KAJ7017278.1"/>
    </source>
</evidence>
<evidence type="ECO:0008006" key="3">
    <source>
        <dbReference type="Google" id="ProtNLM"/>
    </source>
</evidence>
<dbReference type="AlphaFoldDB" id="A0AAD6RXP9"/>
<comment type="caution">
    <text evidence="1">The sequence shown here is derived from an EMBL/GenBank/DDBJ whole genome shotgun (WGS) entry which is preliminary data.</text>
</comment>
<organism evidence="1 2">
    <name type="scientific">Mycena alexandri</name>
    <dbReference type="NCBI Taxonomy" id="1745969"/>
    <lineage>
        <taxon>Eukaryota</taxon>
        <taxon>Fungi</taxon>
        <taxon>Dikarya</taxon>
        <taxon>Basidiomycota</taxon>
        <taxon>Agaricomycotina</taxon>
        <taxon>Agaricomycetes</taxon>
        <taxon>Agaricomycetidae</taxon>
        <taxon>Agaricales</taxon>
        <taxon>Marasmiineae</taxon>
        <taxon>Mycenaceae</taxon>
        <taxon>Mycena</taxon>
    </lineage>
</organism>
<gene>
    <name evidence="1" type="ORF">C8F04DRAFT_475560</name>
</gene>
<sequence>MALPLTNGIISLPTETLSDIFRFAVAGVTPGFWRPIPALSTAPSLQTELERVANAPLLVLSQVCLQWHEIAINNPTFWSDVEINGVLGRAPGVLEKAIGLLSARLERSRDAPLSVSLTCEDDGKPPHTRIFHLLAQHSHRWETAWVACSLEGLDTSVLNGRLPRLKDFQLKLPFATKLETVNFFGITPRLVNLSISAPLLRSKSLAAILRRRQLRSFGCVVMFRPEFQEVISMLPRLPVTTNEFDLTMDLNHRVFQPHWSLPLHLPSITASISTLTLSSAFEFHPHQLSEVLDQVLASLTLPKLLQMRVKCGVYPKCVWEWPHTQFLALCERSGLGRCLKTLGIAEVRITEGDLLEILSVLEALEHLAVGDDPRDLGEGESLLLTDSFLSAMTWVPARDCLAPRLSYFDCTSRLRFTHSLVVDFVESRLGRSADALFHLRIHSLLQSDAPLDSVVHTKLCDLAAHNKHFMYI</sequence>
<proteinExistence type="predicted"/>
<dbReference type="Proteomes" id="UP001218188">
    <property type="component" value="Unassembled WGS sequence"/>
</dbReference>
<dbReference type="EMBL" id="JARJCM010000420">
    <property type="protein sequence ID" value="KAJ7017278.1"/>
    <property type="molecule type" value="Genomic_DNA"/>
</dbReference>
<reference evidence="1" key="1">
    <citation type="submission" date="2023-03" db="EMBL/GenBank/DDBJ databases">
        <title>Massive genome expansion in bonnet fungi (Mycena s.s.) driven by repeated elements and novel gene families across ecological guilds.</title>
        <authorList>
            <consortium name="Lawrence Berkeley National Laboratory"/>
            <person name="Harder C.B."/>
            <person name="Miyauchi S."/>
            <person name="Viragh M."/>
            <person name="Kuo A."/>
            <person name="Thoen E."/>
            <person name="Andreopoulos B."/>
            <person name="Lu D."/>
            <person name="Skrede I."/>
            <person name="Drula E."/>
            <person name="Henrissat B."/>
            <person name="Morin E."/>
            <person name="Kohler A."/>
            <person name="Barry K."/>
            <person name="LaButti K."/>
            <person name="Morin E."/>
            <person name="Salamov A."/>
            <person name="Lipzen A."/>
            <person name="Mereny Z."/>
            <person name="Hegedus B."/>
            <person name="Baldrian P."/>
            <person name="Stursova M."/>
            <person name="Weitz H."/>
            <person name="Taylor A."/>
            <person name="Grigoriev I.V."/>
            <person name="Nagy L.G."/>
            <person name="Martin F."/>
            <person name="Kauserud H."/>
        </authorList>
    </citation>
    <scope>NUCLEOTIDE SEQUENCE</scope>
    <source>
        <strain evidence="1">CBHHK200</strain>
    </source>
</reference>
<keyword evidence="2" id="KW-1185">Reference proteome</keyword>
<name>A0AAD6RXP9_9AGAR</name>
<accession>A0AAD6RXP9</accession>
<evidence type="ECO:0000313" key="2">
    <source>
        <dbReference type="Proteomes" id="UP001218188"/>
    </source>
</evidence>
<protein>
    <recommendedName>
        <fullName evidence="3">F-box domain-containing protein</fullName>
    </recommendedName>
</protein>